<feature type="compositionally biased region" description="Polar residues" evidence="1">
    <location>
        <begin position="321"/>
        <end position="347"/>
    </location>
</feature>
<feature type="region of interest" description="Disordered" evidence="1">
    <location>
        <begin position="163"/>
        <end position="199"/>
    </location>
</feature>
<organism evidence="2 3">
    <name type="scientific">Trypanosoma equiperdum</name>
    <dbReference type="NCBI Taxonomy" id="5694"/>
    <lineage>
        <taxon>Eukaryota</taxon>
        <taxon>Discoba</taxon>
        <taxon>Euglenozoa</taxon>
        <taxon>Kinetoplastea</taxon>
        <taxon>Metakinetoplastina</taxon>
        <taxon>Trypanosomatida</taxon>
        <taxon>Trypanosomatidae</taxon>
        <taxon>Trypanosoma</taxon>
    </lineage>
</organism>
<dbReference type="EMBL" id="CZPT02000533">
    <property type="protein sequence ID" value="SCU66349.1"/>
    <property type="molecule type" value="Genomic_DNA"/>
</dbReference>
<dbReference type="RefSeq" id="XP_067077805.1">
    <property type="nucleotide sequence ID" value="XM_067221704.1"/>
</dbReference>
<sequence>MNVSLGTAPCKASCGVKQPTGSCKGPLMSPFQDVKKQENNDVRKGAEALTGSSYSGASAPFYHFSPPTGSFTESLRNDVDRPHSFIVDFIDQCVANGVPESFIVDHVLFMTNAMRDQINLTETLGVQRRSAGQGVVRQRQKLDEADKAARAVSISRVEKGVQRNGSSSLSLVEQSTARPTPIKDKSPASHKNKSCTGKGVIRRKRIESTRPTKTIFTQTPQPMCVKDSFRGSKEGGRMVFHGFMRPTDASNRKETLKYVDSFESSAQRLPSRQQSQPRVETQQRKVTRSVSAKSKPSAVDVATEMSPREEYLTWSDGDSPAANSQQTDRVSPMTKTQENRAVSSTGVKSLPVNSDLKPQDKKQHKKEESPAHTAELILREGGGVATAALVKRGRNLFRIVSSPPISIEVPLFFPSQQLQMYIERCERKMREAMRFLDSTNNGSFNVMR</sequence>
<keyword evidence="3" id="KW-1185">Reference proteome</keyword>
<evidence type="ECO:0000256" key="1">
    <source>
        <dbReference type="SAM" id="MobiDB-lite"/>
    </source>
</evidence>
<dbReference type="GeneID" id="92378809"/>
<dbReference type="VEuPathDB" id="TriTrypDB:TEOVI_000486900"/>
<gene>
    <name evidence="2" type="ORF">TEOVI_000486900</name>
</gene>
<feature type="compositionally biased region" description="Basic and acidic residues" evidence="1">
    <location>
        <begin position="357"/>
        <end position="370"/>
    </location>
</feature>
<reference evidence="2" key="1">
    <citation type="submission" date="2016-09" db="EMBL/GenBank/DDBJ databases">
        <authorList>
            <person name="Hebert L."/>
            <person name="Moumen B."/>
        </authorList>
    </citation>
    <scope>NUCLEOTIDE SEQUENCE [LARGE SCALE GENOMIC DNA]</scope>
    <source>
        <strain evidence="2">OVI</strain>
    </source>
</reference>
<evidence type="ECO:0000313" key="3">
    <source>
        <dbReference type="Proteomes" id="UP000195570"/>
    </source>
</evidence>
<protein>
    <submittedName>
        <fullName evidence="2">Uncharacterized protein</fullName>
    </submittedName>
</protein>
<accession>A0A1G4I3V0</accession>
<proteinExistence type="predicted"/>
<name>A0A1G4I3V0_TRYEQ</name>
<comment type="caution">
    <text evidence="2">The sequence shown here is derived from an EMBL/GenBank/DDBJ whole genome shotgun (WGS) entry which is preliminary data.</text>
</comment>
<dbReference type="AlphaFoldDB" id="A0A1G4I3V0"/>
<dbReference type="Proteomes" id="UP000195570">
    <property type="component" value="Unassembled WGS sequence"/>
</dbReference>
<evidence type="ECO:0000313" key="2">
    <source>
        <dbReference type="EMBL" id="SCU66349.1"/>
    </source>
</evidence>
<feature type="compositionally biased region" description="Low complexity" evidence="1">
    <location>
        <begin position="264"/>
        <end position="278"/>
    </location>
</feature>
<feature type="region of interest" description="Disordered" evidence="1">
    <location>
        <begin position="264"/>
        <end position="374"/>
    </location>
</feature>
<feature type="compositionally biased region" description="Polar residues" evidence="1">
    <location>
        <begin position="163"/>
        <end position="178"/>
    </location>
</feature>